<dbReference type="InterPro" id="IPR046342">
    <property type="entry name" value="CBS_dom_sf"/>
</dbReference>
<dbReference type="PROSITE" id="PS51846">
    <property type="entry name" value="CNNM"/>
    <property type="match status" value="1"/>
</dbReference>
<dbReference type="InterPro" id="IPR002550">
    <property type="entry name" value="CNNM"/>
</dbReference>
<evidence type="ECO:0000256" key="7">
    <source>
        <dbReference type="ARBA" id="ARBA00023136"/>
    </source>
</evidence>
<keyword evidence="7 9" id="KW-0472">Membrane</keyword>
<sequence>MLSLESWEEKTQLSDVQKQTVHDLQEACMDLPLPSSWYVNKWTHSPIHTPPLKRNLSTADLLSSPQPTKDTIETLQSFHDWFAVLEQEMDQGDVYRDHLQKVVRYRDACDHFLACLGETKEVLEKVEGDYGWVLEKTRMVQAEPILKHQLQLTRLVDGLTDRLNYFNPLENVARLLNSSKENVCLDPAFIPVLSQLDQCIAYMNEHAHYRDAELYLIRFRQYMTRGMTLIKMYAVSTLKHLGQEIYKQLKDPSVSIGKQTTVCFVKFKSMAPTMKSLIHQIEKRCKEHQEYQSLYDDILYTYFQTRHYLLVPIITRKLQSDTTGLVSMAKSECAYMMNMCTDEFNLYHHFFQSSEEDRLYQYLELLTQQFYNHLWSKINREQDKKTLSELCSLFTMYVTQDEQHNHLFAIVEEESKQVQVGSAEFWSQIVAIICLVILSGIIAGLTLGLMSLDVTNLKILQLAGTRKQQYYATRILPIRQNGHILLTTLLLTNTVLNETLPILFDGIFCKGFISVIVSTVLLVLFSEIIPQAVFSKHGLAIGSLFAFPVRLLIGLWFIVAWPISKFLDWMLGAHEGFSYTESELGALIQLHDMTKNKQGCLNHQVSVMAQNVLQMQERKVSELLSSMSHLLFIPSDTLLNPTLISSYISHKYTHILVYESKGSLIDEDSVIGILTLSNLSKEEIFSKPAGELKLEPCLKVHSTIYISQLMTLLSERKQEEQVILVYRTEQEMEQSKELKPILVHHERSLSCRLKKFFGYLCHQCSHQEDEEEVDKSTLTIDVGLVGMLTTGDILHYVLCSK</sequence>
<dbReference type="Gene3D" id="3.10.580.10">
    <property type="entry name" value="CBS-domain"/>
    <property type="match status" value="1"/>
</dbReference>
<keyword evidence="5" id="KW-0653">Protein transport</keyword>
<evidence type="ECO:0000256" key="6">
    <source>
        <dbReference type="ARBA" id="ARBA00023034"/>
    </source>
</evidence>
<accession>A0A9P7C969</accession>
<dbReference type="Proteomes" id="UP000717996">
    <property type="component" value="Unassembled WGS sequence"/>
</dbReference>
<dbReference type="EMBL" id="JAANIT010001290">
    <property type="protein sequence ID" value="KAG1541109.1"/>
    <property type="molecule type" value="Genomic_DNA"/>
</dbReference>
<dbReference type="PANTHER" id="PTHR13302">
    <property type="entry name" value="CONSERVED OLIGOMERIC GOLGI COMPLEX COMPONENT 3"/>
    <property type="match status" value="1"/>
</dbReference>
<dbReference type="AlphaFoldDB" id="A0A9P7C969"/>
<keyword evidence="4" id="KW-0813">Transport</keyword>
<dbReference type="GO" id="GO:0007030">
    <property type="term" value="P:Golgi organization"/>
    <property type="evidence" value="ECO:0007669"/>
    <property type="project" value="TreeGrafter"/>
</dbReference>
<dbReference type="Pfam" id="PF20671">
    <property type="entry name" value="COG3_C"/>
    <property type="match status" value="1"/>
</dbReference>
<evidence type="ECO:0000256" key="8">
    <source>
        <dbReference type="ARBA" id="ARBA00031339"/>
    </source>
</evidence>
<keyword evidence="6" id="KW-0333">Golgi apparatus</keyword>
<protein>
    <recommendedName>
        <fullName evidence="3">Conserved oligomeric Golgi complex subunit 3</fullName>
    </recommendedName>
    <alternativeName>
        <fullName evidence="8">Component of oligomeric Golgi complex 3</fullName>
    </alternativeName>
</protein>
<organism evidence="12 13">
    <name type="scientific">Rhizopus oryzae</name>
    <name type="common">Mucormycosis agent</name>
    <name type="synonym">Rhizopus arrhizus var. delemar</name>
    <dbReference type="NCBI Taxonomy" id="64495"/>
    <lineage>
        <taxon>Eukaryota</taxon>
        <taxon>Fungi</taxon>
        <taxon>Fungi incertae sedis</taxon>
        <taxon>Mucoromycota</taxon>
        <taxon>Mucoromycotina</taxon>
        <taxon>Mucoromycetes</taxon>
        <taxon>Mucorales</taxon>
        <taxon>Mucorineae</taxon>
        <taxon>Rhizopodaceae</taxon>
        <taxon>Rhizopus</taxon>
    </lineage>
</organism>
<dbReference type="Pfam" id="PF01595">
    <property type="entry name" value="CNNM"/>
    <property type="match status" value="1"/>
</dbReference>
<dbReference type="GO" id="GO:0006886">
    <property type="term" value="P:intracellular protein transport"/>
    <property type="evidence" value="ECO:0007669"/>
    <property type="project" value="InterPro"/>
</dbReference>
<feature type="transmembrane region" description="Helical" evidence="10">
    <location>
        <begin position="512"/>
        <end position="533"/>
    </location>
</feature>
<dbReference type="GO" id="GO:0000139">
    <property type="term" value="C:Golgi membrane"/>
    <property type="evidence" value="ECO:0007669"/>
    <property type="project" value="UniProtKB-SubCell"/>
</dbReference>
<comment type="subcellular location">
    <subcellularLocation>
        <location evidence="1">Golgi apparatus membrane</location>
        <topology evidence="1">Peripheral membrane protein</topology>
    </subcellularLocation>
</comment>
<evidence type="ECO:0000256" key="5">
    <source>
        <dbReference type="ARBA" id="ARBA00022927"/>
    </source>
</evidence>
<dbReference type="Pfam" id="PF04136">
    <property type="entry name" value="COG3_N"/>
    <property type="match status" value="1"/>
</dbReference>
<feature type="domain" description="CNNM transmembrane" evidence="11">
    <location>
        <begin position="421"/>
        <end position="605"/>
    </location>
</feature>
<comment type="similarity">
    <text evidence="2">Belongs to the COG3 family.</text>
</comment>
<evidence type="ECO:0000313" key="12">
    <source>
        <dbReference type="EMBL" id="KAG1541109.1"/>
    </source>
</evidence>
<evidence type="ECO:0000256" key="4">
    <source>
        <dbReference type="ARBA" id="ARBA00022448"/>
    </source>
</evidence>
<feature type="transmembrane region" description="Helical" evidence="10">
    <location>
        <begin position="425"/>
        <end position="450"/>
    </location>
</feature>
<dbReference type="PANTHER" id="PTHR13302:SF8">
    <property type="entry name" value="CONSERVED OLIGOMERIC GOLGI COMPLEX SUBUNIT 3"/>
    <property type="match status" value="1"/>
</dbReference>
<comment type="caution">
    <text evidence="12">The sequence shown here is derived from an EMBL/GenBank/DDBJ whole genome shotgun (WGS) entry which is preliminary data.</text>
</comment>
<evidence type="ECO:0000256" key="2">
    <source>
        <dbReference type="ARBA" id="ARBA00009936"/>
    </source>
</evidence>
<evidence type="ECO:0000256" key="9">
    <source>
        <dbReference type="PROSITE-ProRule" id="PRU01193"/>
    </source>
</evidence>
<keyword evidence="9 10" id="KW-0812">Transmembrane</keyword>
<dbReference type="InterPro" id="IPR048685">
    <property type="entry name" value="COG3_C"/>
</dbReference>
<evidence type="ECO:0000256" key="1">
    <source>
        <dbReference type="ARBA" id="ARBA00004395"/>
    </source>
</evidence>
<dbReference type="InterPro" id="IPR007265">
    <property type="entry name" value="COG_su3"/>
</dbReference>
<keyword evidence="9 10" id="KW-1133">Transmembrane helix</keyword>
<feature type="transmembrane region" description="Helical" evidence="10">
    <location>
        <begin position="539"/>
        <end position="561"/>
    </location>
</feature>
<dbReference type="GO" id="GO:0006891">
    <property type="term" value="P:intra-Golgi vesicle-mediated transport"/>
    <property type="evidence" value="ECO:0007669"/>
    <property type="project" value="TreeGrafter"/>
</dbReference>
<dbReference type="GO" id="GO:0017119">
    <property type="term" value="C:Golgi transport complex"/>
    <property type="evidence" value="ECO:0007669"/>
    <property type="project" value="TreeGrafter"/>
</dbReference>
<dbReference type="GO" id="GO:0005801">
    <property type="term" value="C:cis-Golgi network"/>
    <property type="evidence" value="ECO:0007669"/>
    <property type="project" value="InterPro"/>
</dbReference>
<reference evidence="12" key="1">
    <citation type="journal article" date="2020" name="Microb. Genom.">
        <title>Genetic diversity of clinical and environmental Mucorales isolates obtained from an investigation of mucormycosis cases among solid organ transplant recipients.</title>
        <authorList>
            <person name="Nguyen M.H."/>
            <person name="Kaul D."/>
            <person name="Muto C."/>
            <person name="Cheng S.J."/>
            <person name="Richter R.A."/>
            <person name="Bruno V.M."/>
            <person name="Liu G."/>
            <person name="Beyhan S."/>
            <person name="Sundermann A.J."/>
            <person name="Mounaud S."/>
            <person name="Pasculle A.W."/>
            <person name="Nierman W.C."/>
            <person name="Driscoll E."/>
            <person name="Cumbie R."/>
            <person name="Clancy C.J."/>
            <person name="Dupont C.L."/>
        </authorList>
    </citation>
    <scope>NUCLEOTIDE SEQUENCE</scope>
    <source>
        <strain evidence="12">GL16</strain>
    </source>
</reference>
<gene>
    <name evidence="12" type="ORF">G6F51_008098</name>
</gene>
<proteinExistence type="inferred from homology"/>
<evidence type="ECO:0000256" key="10">
    <source>
        <dbReference type="SAM" id="Phobius"/>
    </source>
</evidence>
<evidence type="ECO:0000313" key="13">
    <source>
        <dbReference type="Proteomes" id="UP000717996"/>
    </source>
</evidence>
<evidence type="ECO:0000259" key="11">
    <source>
        <dbReference type="PROSITE" id="PS51846"/>
    </source>
</evidence>
<name>A0A9P7C969_RHIOR</name>
<dbReference type="InterPro" id="IPR048320">
    <property type="entry name" value="COG3_N"/>
</dbReference>
<evidence type="ECO:0000256" key="3">
    <source>
        <dbReference type="ARBA" id="ARBA00020976"/>
    </source>
</evidence>